<name>A0A4V2PGU0_9GAMM</name>
<comment type="caution">
    <text evidence="5">The sequence shown here is derived from an EMBL/GenBank/DDBJ whole genome shotgun (WGS) entry which is preliminary data.</text>
</comment>
<dbReference type="Pfam" id="PF00196">
    <property type="entry name" value="GerE"/>
    <property type="match status" value="1"/>
</dbReference>
<evidence type="ECO:0000256" key="1">
    <source>
        <dbReference type="ARBA" id="ARBA00023015"/>
    </source>
</evidence>
<evidence type="ECO:0000256" key="2">
    <source>
        <dbReference type="ARBA" id="ARBA00023125"/>
    </source>
</evidence>
<dbReference type="SUPFAM" id="SSF46894">
    <property type="entry name" value="C-terminal effector domain of the bipartite response regulators"/>
    <property type="match status" value="1"/>
</dbReference>
<dbReference type="CDD" id="cd06170">
    <property type="entry name" value="LuxR_C_like"/>
    <property type="match status" value="1"/>
</dbReference>
<keyword evidence="3" id="KW-0804">Transcription</keyword>
<dbReference type="PANTHER" id="PTHR44688:SF16">
    <property type="entry name" value="DNA-BINDING TRANSCRIPTIONAL ACTIVATOR DEVR_DOSR"/>
    <property type="match status" value="1"/>
</dbReference>
<dbReference type="EMBL" id="SMFX01000001">
    <property type="protein sequence ID" value="TCK18146.1"/>
    <property type="molecule type" value="Genomic_DNA"/>
</dbReference>
<keyword evidence="2 5" id="KW-0238">DNA-binding</keyword>
<keyword evidence="6" id="KW-1185">Reference proteome</keyword>
<dbReference type="PROSITE" id="PS50043">
    <property type="entry name" value="HTH_LUXR_2"/>
    <property type="match status" value="1"/>
</dbReference>
<dbReference type="InterPro" id="IPR036693">
    <property type="entry name" value="TF_LuxR_autoind-bd_dom_sf"/>
</dbReference>
<evidence type="ECO:0000313" key="5">
    <source>
        <dbReference type="EMBL" id="TCK18146.1"/>
    </source>
</evidence>
<reference evidence="5 6" key="1">
    <citation type="submission" date="2019-03" db="EMBL/GenBank/DDBJ databases">
        <title>Genomic Encyclopedia of Type Strains, Phase IV (KMG-IV): sequencing the most valuable type-strain genomes for metagenomic binning, comparative biology and taxonomic classification.</title>
        <authorList>
            <person name="Goeker M."/>
        </authorList>
    </citation>
    <scope>NUCLEOTIDE SEQUENCE [LARGE SCALE GENOMIC DNA]</scope>
    <source>
        <strain evidence="5 6">DSM 19610</strain>
    </source>
</reference>
<evidence type="ECO:0000313" key="6">
    <source>
        <dbReference type="Proteomes" id="UP000295707"/>
    </source>
</evidence>
<dbReference type="AlphaFoldDB" id="A0A4V2PGU0"/>
<dbReference type="SMART" id="SM00421">
    <property type="entry name" value="HTH_LUXR"/>
    <property type="match status" value="1"/>
</dbReference>
<keyword evidence="1" id="KW-0805">Transcription regulation</keyword>
<dbReference type="Gene3D" id="1.10.10.10">
    <property type="entry name" value="Winged helix-like DNA-binding domain superfamily/Winged helix DNA-binding domain"/>
    <property type="match status" value="1"/>
</dbReference>
<dbReference type="Gene3D" id="3.30.450.80">
    <property type="entry name" value="Transcription factor LuxR-like, autoinducer-binding domain"/>
    <property type="match status" value="1"/>
</dbReference>
<evidence type="ECO:0000256" key="3">
    <source>
        <dbReference type="ARBA" id="ARBA00023163"/>
    </source>
</evidence>
<feature type="domain" description="HTH luxR-type" evidence="4">
    <location>
        <begin position="31"/>
        <end position="97"/>
    </location>
</feature>
<dbReference type="InterPro" id="IPR000792">
    <property type="entry name" value="Tscrpt_reg_LuxR_C"/>
</dbReference>
<dbReference type="SUPFAM" id="SSF75516">
    <property type="entry name" value="Pheromone-binding domain of LuxR-like quorum-sensing transcription factors"/>
    <property type="match status" value="1"/>
</dbReference>
<organism evidence="5 6">
    <name type="scientific">Thiogranum longum</name>
    <dbReference type="NCBI Taxonomy" id="1537524"/>
    <lineage>
        <taxon>Bacteria</taxon>
        <taxon>Pseudomonadati</taxon>
        <taxon>Pseudomonadota</taxon>
        <taxon>Gammaproteobacteria</taxon>
        <taxon>Chromatiales</taxon>
        <taxon>Ectothiorhodospiraceae</taxon>
        <taxon>Thiogranum</taxon>
    </lineage>
</organism>
<dbReference type="GO" id="GO:0006355">
    <property type="term" value="P:regulation of DNA-templated transcription"/>
    <property type="evidence" value="ECO:0007669"/>
    <property type="project" value="InterPro"/>
</dbReference>
<proteinExistence type="predicted"/>
<dbReference type="GO" id="GO:0003677">
    <property type="term" value="F:DNA binding"/>
    <property type="evidence" value="ECO:0007669"/>
    <property type="project" value="UniProtKB-KW"/>
</dbReference>
<sequence>MSEARDFGINSGVSFPLHTAQGDFAMLSFASESLQALPEPRLQKECMLWVTEGKTAWETSQILSISERTVTFHLQNVQHKLGVNNRQQAVARAVALGIIEPQFG</sequence>
<dbReference type="PANTHER" id="PTHR44688">
    <property type="entry name" value="DNA-BINDING TRANSCRIPTIONAL ACTIVATOR DEVR_DOSR"/>
    <property type="match status" value="1"/>
</dbReference>
<protein>
    <submittedName>
        <fullName evidence="5">DNA-binding CsgD family transcriptional regulator</fullName>
    </submittedName>
</protein>
<dbReference type="InterPro" id="IPR016032">
    <property type="entry name" value="Sig_transdc_resp-reg_C-effctor"/>
</dbReference>
<dbReference type="InterPro" id="IPR036388">
    <property type="entry name" value="WH-like_DNA-bd_sf"/>
</dbReference>
<evidence type="ECO:0000259" key="4">
    <source>
        <dbReference type="PROSITE" id="PS50043"/>
    </source>
</evidence>
<dbReference type="Proteomes" id="UP000295707">
    <property type="component" value="Unassembled WGS sequence"/>
</dbReference>
<gene>
    <name evidence="5" type="ORF">DFR30_1409</name>
</gene>
<accession>A0A4V2PGU0</accession>